<keyword evidence="2" id="KW-1185">Reference proteome</keyword>
<reference evidence="1" key="2">
    <citation type="submission" date="2022-10" db="EMBL/GenBank/DDBJ databases">
        <authorList>
            <consortium name="ENA_rothamsted_submissions"/>
            <consortium name="culmorum"/>
            <person name="King R."/>
        </authorList>
    </citation>
    <scope>NUCLEOTIDE SEQUENCE</scope>
</reference>
<protein>
    <submittedName>
        <fullName evidence="1">Uncharacterized protein</fullName>
    </submittedName>
</protein>
<name>A0A9N9R2L2_9NEOP</name>
<gene>
    <name evidence="1" type="ORF">DIATSA_LOCUS6540</name>
</gene>
<dbReference type="Proteomes" id="UP001153714">
    <property type="component" value="Chromosome 2"/>
</dbReference>
<dbReference type="EMBL" id="OU893333">
    <property type="protein sequence ID" value="CAG9788754.1"/>
    <property type="molecule type" value="Genomic_DNA"/>
</dbReference>
<evidence type="ECO:0000313" key="1">
    <source>
        <dbReference type="EMBL" id="CAG9788754.1"/>
    </source>
</evidence>
<organism evidence="1 2">
    <name type="scientific">Diatraea saccharalis</name>
    <name type="common">sugarcane borer</name>
    <dbReference type="NCBI Taxonomy" id="40085"/>
    <lineage>
        <taxon>Eukaryota</taxon>
        <taxon>Metazoa</taxon>
        <taxon>Ecdysozoa</taxon>
        <taxon>Arthropoda</taxon>
        <taxon>Hexapoda</taxon>
        <taxon>Insecta</taxon>
        <taxon>Pterygota</taxon>
        <taxon>Neoptera</taxon>
        <taxon>Endopterygota</taxon>
        <taxon>Lepidoptera</taxon>
        <taxon>Glossata</taxon>
        <taxon>Ditrysia</taxon>
        <taxon>Pyraloidea</taxon>
        <taxon>Crambidae</taxon>
        <taxon>Crambinae</taxon>
        <taxon>Diatraea</taxon>
    </lineage>
</organism>
<reference evidence="1" key="1">
    <citation type="submission" date="2021-12" db="EMBL/GenBank/DDBJ databases">
        <authorList>
            <person name="King R."/>
        </authorList>
    </citation>
    <scope>NUCLEOTIDE SEQUENCE</scope>
</reference>
<proteinExistence type="predicted"/>
<sequence>MVLLRTSKLLRASGCRGPITGTAHIEKFNFHIFGSILFNLCKACQIKTMAAIPPCTFTAGRVRERLSDRDKKIALFPKHSEYGKFFETKFAELTPLKYNSKLMNSIWGLYNRYSPHNVKKINEASFVFNGDLQQSAVNSFNKAEPVINIPPAKLDNMWAAINVSQSH</sequence>
<evidence type="ECO:0000313" key="2">
    <source>
        <dbReference type="Proteomes" id="UP001153714"/>
    </source>
</evidence>
<accession>A0A9N9R2L2</accession>
<dbReference type="AlphaFoldDB" id="A0A9N9R2L2"/>
<dbReference type="OrthoDB" id="6479173at2759"/>